<evidence type="ECO:0000313" key="2">
    <source>
        <dbReference type="EMBL" id="UWZ79361.1"/>
    </source>
</evidence>
<name>A0ABY5ZKZ3_9BACT</name>
<dbReference type="Pfam" id="PF04796">
    <property type="entry name" value="RepA_C"/>
    <property type="match status" value="1"/>
</dbReference>
<keyword evidence="3" id="KW-1185">Reference proteome</keyword>
<accession>A0ABY5ZKZ3</accession>
<dbReference type="InterPro" id="IPR006881">
    <property type="entry name" value="RepA_C"/>
</dbReference>
<evidence type="ECO:0000313" key="3">
    <source>
        <dbReference type="Proteomes" id="UP001060414"/>
    </source>
</evidence>
<organism evidence="2 3">
    <name type="scientific">Geoalkalibacter halelectricus</name>
    <dbReference type="NCBI Taxonomy" id="2847045"/>
    <lineage>
        <taxon>Bacteria</taxon>
        <taxon>Pseudomonadati</taxon>
        <taxon>Thermodesulfobacteriota</taxon>
        <taxon>Desulfuromonadia</taxon>
        <taxon>Desulfuromonadales</taxon>
        <taxon>Geoalkalibacteraceae</taxon>
        <taxon>Geoalkalibacter</taxon>
    </lineage>
</organism>
<protein>
    <submittedName>
        <fullName evidence="2">Replication protein</fullName>
    </submittedName>
</protein>
<sequence>MEQVNEKAYRQKLIDMGLSADTAHDVARRYCESQRAAQAKTPQPYQIHQTADELATGMALEAVKGNAKKSQAKPNSKASAKPPATPAPVKKKERKAPLTRQERELIGAGVTIETEDPGNNDLTFMHSIMCQVGLPRSKVDGLEFERTCGGAGLYVRAGKLWDGKKFVQQPIPYGPMPRLVMAYLNTQALRGKSPEIEVGNSASAFLKQLGKDATGGKTGSYTNFRKQIMALSACSMTLGFTTATTAITYDGKPIQQFEAWIGNHDDQGALWPGVITFSQEYFQTLTDHAVPLDLRALNALTGSALAMDIYAMLADRLHRISGRPLVLHWRNLREQFGQEYTGQDADKNFKKKFLPALQKVLAVYPQAKVKQVTGGILMMPSPPPIPYRYPQA</sequence>
<evidence type="ECO:0000256" key="1">
    <source>
        <dbReference type="SAM" id="MobiDB-lite"/>
    </source>
</evidence>
<feature type="compositionally biased region" description="Low complexity" evidence="1">
    <location>
        <begin position="72"/>
        <end position="82"/>
    </location>
</feature>
<gene>
    <name evidence="2" type="ORF">L9S41_17015</name>
</gene>
<reference evidence="2" key="1">
    <citation type="journal article" date="2022" name="Environ. Microbiol.">
        <title>Geoalkalibacter halelectricus SAP #1 sp. nov. possessing extracellular electron transfer and mineral#reducing capabilities from a haloalkaline environment.</title>
        <authorList>
            <person name="Yadav S."/>
            <person name="Singh R."/>
            <person name="Sundharam S.S."/>
            <person name="Chaudhary S."/>
            <person name="Krishnamurthi S."/>
            <person name="Patil S.A."/>
        </authorList>
    </citation>
    <scope>NUCLEOTIDE SEQUENCE</scope>
    <source>
        <strain evidence="2">SAP-1</strain>
    </source>
</reference>
<dbReference type="Proteomes" id="UP001060414">
    <property type="component" value="Chromosome"/>
</dbReference>
<proteinExistence type="predicted"/>
<dbReference type="RefSeq" id="WP_260747717.1">
    <property type="nucleotide sequence ID" value="NZ_CP092109.1"/>
</dbReference>
<dbReference type="EMBL" id="CP092109">
    <property type="protein sequence ID" value="UWZ79361.1"/>
    <property type="molecule type" value="Genomic_DNA"/>
</dbReference>
<feature type="region of interest" description="Disordered" evidence="1">
    <location>
        <begin position="64"/>
        <end position="99"/>
    </location>
</feature>